<dbReference type="AlphaFoldDB" id="A0A9D2NMV0"/>
<feature type="transmembrane region" description="Helical" evidence="7">
    <location>
        <begin position="114"/>
        <end position="131"/>
    </location>
</feature>
<dbReference type="PANTHER" id="PTHR30250">
    <property type="entry name" value="PST FAMILY PREDICTED COLANIC ACID TRANSPORTER"/>
    <property type="match status" value="1"/>
</dbReference>
<protein>
    <submittedName>
        <fullName evidence="8">Lipopolysaccharide biosynthesis protein</fullName>
    </submittedName>
</protein>
<evidence type="ECO:0000256" key="1">
    <source>
        <dbReference type="ARBA" id="ARBA00004651"/>
    </source>
</evidence>
<evidence type="ECO:0000256" key="7">
    <source>
        <dbReference type="SAM" id="Phobius"/>
    </source>
</evidence>
<dbReference type="GO" id="GO:0005886">
    <property type="term" value="C:plasma membrane"/>
    <property type="evidence" value="ECO:0007669"/>
    <property type="project" value="UniProtKB-SubCell"/>
</dbReference>
<feature type="transmembrane region" description="Helical" evidence="7">
    <location>
        <begin position="328"/>
        <end position="346"/>
    </location>
</feature>
<proteinExistence type="inferred from homology"/>
<reference evidence="8" key="1">
    <citation type="journal article" date="2021" name="PeerJ">
        <title>Extensive microbial diversity within the chicken gut microbiome revealed by metagenomics and culture.</title>
        <authorList>
            <person name="Gilroy R."/>
            <person name="Ravi A."/>
            <person name="Getino M."/>
            <person name="Pursley I."/>
            <person name="Horton D.L."/>
            <person name="Alikhan N.F."/>
            <person name="Baker D."/>
            <person name="Gharbi K."/>
            <person name="Hall N."/>
            <person name="Watson M."/>
            <person name="Adriaenssens E.M."/>
            <person name="Foster-Nyarko E."/>
            <person name="Jarju S."/>
            <person name="Secka A."/>
            <person name="Antonio M."/>
            <person name="Oren A."/>
            <person name="Chaudhuri R.R."/>
            <person name="La Ragione R."/>
            <person name="Hildebrand F."/>
            <person name="Pallen M.J."/>
        </authorList>
    </citation>
    <scope>NUCLEOTIDE SEQUENCE</scope>
    <source>
        <strain evidence="8">ChiW19-954</strain>
    </source>
</reference>
<keyword evidence="4 7" id="KW-0812">Transmembrane</keyword>
<keyword evidence="6 7" id="KW-0472">Membrane</keyword>
<feature type="transmembrane region" description="Helical" evidence="7">
    <location>
        <begin position="443"/>
        <end position="464"/>
    </location>
</feature>
<dbReference type="PANTHER" id="PTHR30250:SF10">
    <property type="entry name" value="LIPOPOLYSACCHARIDE BIOSYNTHESIS PROTEIN WZXC"/>
    <property type="match status" value="1"/>
</dbReference>
<feature type="transmembrane region" description="Helical" evidence="7">
    <location>
        <begin position="367"/>
        <end position="398"/>
    </location>
</feature>
<gene>
    <name evidence="8" type="ORF">H9758_11420</name>
</gene>
<comment type="caution">
    <text evidence="8">The sequence shown here is derived from an EMBL/GenBank/DDBJ whole genome shotgun (WGS) entry which is preliminary data.</text>
</comment>
<comment type="subcellular location">
    <subcellularLocation>
        <location evidence="1">Cell membrane</location>
        <topology evidence="1">Multi-pass membrane protein</topology>
    </subcellularLocation>
</comment>
<feature type="transmembrane region" description="Helical" evidence="7">
    <location>
        <begin position="152"/>
        <end position="171"/>
    </location>
</feature>
<keyword evidence="5 7" id="KW-1133">Transmembrane helix</keyword>
<organism evidence="8 9">
    <name type="scientific">Candidatus Mediterraneibacter faecipullorum</name>
    <dbReference type="NCBI Taxonomy" id="2838670"/>
    <lineage>
        <taxon>Bacteria</taxon>
        <taxon>Bacillati</taxon>
        <taxon>Bacillota</taxon>
        <taxon>Clostridia</taxon>
        <taxon>Lachnospirales</taxon>
        <taxon>Lachnospiraceae</taxon>
        <taxon>Mediterraneibacter</taxon>
    </lineage>
</organism>
<name>A0A9D2NMV0_9FIRM</name>
<dbReference type="Pfam" id="PF13440">
    <property type="entry name" value="Polysacc_synt_3"/>
    <property type="match status" value="1"/>
</dbReference>
<feature type="transmembrane region" description="Helical" evidence="7">
    <location>
        <begin position="294"/>
        <end position="316"/>
    </location>
</feature>
<sequence length="482" mass="54116">MVIFMTNRETVMSNIVWRFAERCGAQGVSFIVSIVLARLLDPEAYGTVALVTVFTTVLQVFIDSGLGNALIQKKDADDVDFSTVFYFNFVVCCLLYVAMYFMSPVIASFYGDESLVNIIRVLCLTLVISGLKNVQQAYVSRTLQFKKFFFSSLAGTIGSAVIGIAMAYMGFGVWALVLQQLINVSVGTAILWLTVKWHPKKVFSFIRLKGLFSFGWKLLVSTLIDTFYNNVRQLIIGKIYSATDLAFFNRGNQFPQIIVTNINTSIDSVLFPALSKEQDNITRVRSMTRRSISVSTYIMAPLMMGLAFCAEPIVSIVLTDKWLACVPYLRIFCITYMFYPIHTANLKAIVALGRSDINLKLEIIKKVVGITLLVSTMWFGVMAMAYSLLVNSIISQIINSWPNKKLLNYGYLEQLKDILPGIFLAIGMGIIISLIELLHLNNIFTLIIQVVVGAVIYLLGSKIFHLDSFDYLLEIIKSKLRR</sequence>
<feature type="transmembrane region" description="Helical" evidence="7">
    <location>
        <begin position="83"/>
        <end position="102"/>
    </location>
</feature>
<evidence type="ECO:0000256" key="3">
    <source>
        <dbReference type="ARBA" id="ARBA00022475"/>
    </source>
</evidence>
<feature type="transmembrane region" description="Helical" evidence="7">
    <location>
        <begin position="418"/>
        <end position="438"/>
    </location>
</feature>
<reference evidence="8" key="2">
    <citation type="submission" date="2021-04" db="EMBL/GenBank/DDBJ databases">
        <authorList>
            <person name="Gilroy R."/>
        </authorList>
    </citation>
    <scope>NUCLEOTIDE SEQUENCE</scope>
    <source>
        <strain evidence="8">ChiW19-954</strain>
    </source>
</reference>
<evidence type="ECO:0000256" key="2">
    <source>
        <dbReference type="ARBA" id="ARBA00007430"/>
    </source>
</evidence>
<dbReference type="InterPro" id="IPR050833">
    <property type="entry name" value="Poly_Biosynth_Transport"/>
</dbReference>
<evidence type="ECO:0000256" key="6">
    <source>
        <dbReference type="ARBA" id="ARBA00023136"/>
    </source>
</evidence>
<feature type="transmembrane region" description="Helical" evidence="7">
    <location>
        <begin position="44"/>
        <end position="62"/>
    </location>
</feature>
<dbReference type="EMBL" id="DWWO01000138">
    <property type="protein sequence ID" value="HJC35177.1"/>
    <property type="molecule type" value="Genomic_DNA"/>
</dbReference>
<dbReference type="Proteomes" id="UP000823890">
    <property type="component" value="Unassembled WGS sequence"/>
</dbReference>
<evidence type="ECO:0000313" key="9">
    <source>
        <dbReference type="Proteomes" id="UP000823890"/>
    </source>
</evidence>
<accession>A0A9D2NMV0</accession>
<evidence type="ECO:0000256" key="5">
    <source>
        <dbReference type="ARBA" id="ARBA00022989"/>
    </source>
</evidence>
<feature type="transmembrane region" description="Helical" evidence="7">
    <location>
        <begin position="177"/>
        <end position="195"/>
    </location>
</feature>
<dbReference type="CDD" id="cd13127">
    <property type="entry name" value="MATE_tuaB_like"/>
    <property type="match status" value="1"/>
</dbReference>
<comment type="similarity">
    <text evidence="2">Belongs to the polysaccharide synthase family.</text>
</comment>
<keyword evidence="3" id="KW-1003">Cell membrane</keyword>
<evidence type="ECO:0000313" key="8">
    <source>
        <dbReference type="EMBL" id="HJC35177.1"/>
    </source>
</evidence>
<evidence type="ECO:0000256" key="4">
    <source>
        <dbReference type="ARBA" id="ARBA00022692"/>
    </source>
</evidence>